<accession>A0AAW5E4R1</accession>
<dbReference type="InterPro" id="IPR011528">
    <property type="entry name" value="NERD"/>
</dbReference>
<name>A0AAW5E4R1_9BACI</name>
<dbReference type="AlphaFoldDB" id="A0AAW5E4R1"/>
<dbReference type="RefSeq" id="WP_240255621.1">
    <property type="nucleotide sequence ID" value="NZ_JAKTTI010000015.1"/>
</dbReference>
<dbReference type="EMBL" id="JAKTTI010000015">
    <property type="protein sequence ID" value="MCH1625804.1"/>
    <property type="molecule type" value="Genomic_DNA"/>
</dbReference>
<organism evidence="2 3">
    <name type="scientific">Fredinandcohnia quinoae</name>
    <dbReference type="NCBI Taxonomy" id="2918902"/>
    <lineage>
        <taxon>Bacteria</taxon>
        <taxon>Bacillati</taxon>
        <taxon>Bacillota</taxon>
        <taxon>Bacilli</taxon>
        <taxon>Bacillales</taxon>
        <taxon>Bacillaceae</taxon>
        <taxon>Fredinandcohnia</taxon>
    </lineage>
</organism>
<dbReference type="Pfam" id="PF08378">
    <property type="entry name" value="NERD"/>
    <property type="match status" value="1"/>
</dbReference>
<feature type="domain" description="NERD" evidence="1">
    <location>
        <begin position="41"/>
        <end position="159"/>
    </location>
</feature>
<dbReference type="PROSITE" id="PS50965">
    <property type="entry name" value="NERD"/>
    <property type="match status" value="1"/>
</dbReference>
<sequence>MIKKELEPSLRLKKLHVLQRRLSKNHPKFQEIESELGKRMAGYKGEKSLQYYLSFLDEKRYHIFHGLRIKDPANGQFFEMDVLVISPTHFLILESKNLRGELHFDHIFDQLIQTNENKKISYTSPLAQINRQQFQLKRLLMHNNYPIPPLQTLLVITNSSAILSTTQGHPHIQKITHSVNLLQKFNKYERQFKNGDLTGKQIQKLTNQLLKMNTPFDEDILMKFGINEDDLLKGVFCPICNTLPMKRTQRKWDCTDCGYSSRTAHIDSLTDYILLFGTTITNRKLRDFLLLPSCSAAQRILNSVSIDFDGNTKGRVYYLSKNPSYNHI</sequence>
<proteinExistence type="predicted"/>
<gene>
    <name evidence="2" type="ORF">MJG50_10730</name>
</gene>
<comment type="caution">
    <text evidence="2">The sequence shown here is derived from an EMBL/GenBank/DDBJ whole genome shotgun (WGS) entry which is preliminary data.</text>
</comment>
<evidence type="ECO:0000259" key="1">
    <source>
        <dbReference type="PROSITE" id="PS50965"/>
    </source>
</evidence>
<reference evidence="2" key="1">
    <citation type="submission" date="2022-02" db="EMBL/GenBank/DDBJ databases">
        <title>Fredinandcohnia quinoae sp. nov. isolated from Chenopodium quinoa seeds.</title>
        <authorList>
            <person name="Saati-Santamaria Z."/>
            <person name="Flores-Felix J.D."/>
            <person name="Igual J.M."/>
            <person name="Velazquez E."/>
            <person name="Garcia-Fraile P."/>
            <person name="Martinez-Molina E."/>
        </authorList>
    </citation>
    <scope>NUCLEOTIDE SEQUENCE</scope>
    <source>
        <strain evidence="2">SECRCQ15</strain>
    </source>
</reference>
<evidence type="ECO:0000313" key="2">
    <source>
        <dbReference type="EMBL" id="MCH1625804.1"/>
    </source>
</evidence>
<evidence type="ECO:0000313" key="3">
    <source>
        <dbReference type="Proteomes" id="UP001431131"/>
    </source>
</evidence>
<dbReference type="Proteomes" id="UP001431131">
    <property type="component" value="Unassembled WGS sequence"/>
</dbReference>
<keyword evidence="3" id="KW-1185">Reference proteome</keyword>
<protein>
    <submittedName>
        <fullName evidence="2">NERD domain-containing protein</fullName>
    </submittedName>
</protein>